<name>A0ABR6NFC3_9SPHN</name>
<evidence type="ECO:0000313" key="1">
    <source>
        <dbReference type="EMBL" id="MBB5985975.1"/>
    </source>
</evidence>
<comment type="caution">
    <text evidence="1">The sequence shown here is derived from an EMBL/GenBank/DDBJ whole genome shotgun (WGS) entry which is preliminary data.</text>
</comment>
<organism evidence="1 2">
    <name type="scientific">Sphingobium lignivorans</name>
    <dbReference type="NCBI Taxonomy" id="2735886"/>
    <lineage>
        <taxon>Bacteria</taxon>
        <taxon>Pseudomonadati</taxon>
        <taxon>Pseudomonadota</taxon>
        <taxon>Alphaproteobacteria</taxon>
        <taxon>Sphingomonadales</taxon>
        <taxon>Sphingomonadaceae</taxon>
        <taxon>Sphingobium</taxon>
    </lineage>
</organism>
<proteinExistence type="predicted"/>
<accession>A0ABR6NFC3</accession>
<dbReference type="EMBL" id="JACHKA010000001">
    <property type="protein sequence ID" value="MBB5985975.1"/>
    <property type="molecule type" value="Genomic_DNA"/>
</dbReference>
<dbReference type="Proteomes" id="UP001138540">
    <property type="component" value="Unassembled WGS sequence"/>
</dbReference>
<sequence>MTDHTEAMKRLKSEIAKPQLTERWQRGTDDVFDPWNIFPCFYGSYSSAFDDMAILVLSNMQERKWGSLEGENLAHEMFREVLCTFGFADYGISPRCCFPVGEFEELLPVLLTKWREYAEAEWKND</sequence>
<evidence type="ECO:0000313" key="2">
    <source>
        <dbReference type="Proteomes" id="UP001138540"/>
    </source>
</evidence>
<reference evidence="1 2" key="1">
    <citation type="submission" date="2020-08" db="EMBL/GenBank/DDBJ databases">
        <title>Exploring microbial biodiversity for novel pathways involved in the catabolism of aromatic compounds derived from lignin.</title>
        <authorList>
            <person name="Elkins J."/>
        </authorList>
    </citation>
    <scope>NUCLEOTIDE SEQUENCE [LARGE SCALE GENOMIC DNA]</scope>
    <source>
        <strain evidence="1 2">B1D3A</strain>
    </source>
</reference>
<protein>
    <submittedName>
        <fullName evidence="1">Uncharacterized protein</fullName>
    </submittedName>
</protein>
<gene>
    <name evidence="1" type="ORF">HNP60_001949</name>
</gene>
<keyword evidence="2" id="KW-1185">Reference proteome</keyword>
<dbReference type="RefSeq" id="WP_184152984.1">
    <property type="nucleotide sequence ID" value="NZ_JACHKA010000001.1"/>
</dbReference>